<evidence type="ECO:0000313" key="1">
    <source>
        <dbReference type="EMBL" id="MFH4981454.1"/>
    </source>
</evidence>
<keyword evidence="2" id="KW-1185">Reference proteome</keyword>
<dbReference type="AlphaFoldDB" id="A0ABD6EW18"/>
<dbReference type="Proteomes" id="UP001608902">
    <property type="component" value="Unassembled WGS sequence"/>
</dbReference>
<organism evidence="1 2">
    <name type="scientific">Gnathostoma spinigerum</name>
    <dbReference type="NCBI Taxonomy" id="75299"/>
    <lineage>
        <taxon>Eukaryota</taxon>
        <taxon>Metazoa</taxon>
        <taxon>Ecdysozoa</taxon>
        <taxon>Nematoda</taxon>
        <taxon>Chromadorea</taxon>
        <taxon>Rhabditida</taxon>
        <taxon>Spirurina</taxon>
        <taxon>Gnathostomatomorpha</taxon>
        <taxon>Gnathostomatoidea</taxon>
        <taxon>Gnathostomatidae</taxon>
        <taxon>Gnathostoma</taxon>
    </lineage>
</organism>
<comment type="caution">
    <text evidence="1">The sequence shown here is derived from an EMBL/GenBank/DDBJ whole genome shotgun (WGS) entry which is preliminary data.</text>
</comment>
<proteinExistence type="predicted"/>
<reference evidence="1 2" key="1">
    <citation type="submission" date="2024-08" db="EMBL/GenBank/DDBJ databases">
        <title>Gnathostoma spinigerum genome.</title>
        <authorList>
            <person name="Gonzalez-Bertolin B."/>
            <person name="Monzon S."/>
            <person name="Zaballos A."/>
            <person name="Jimenez P."/>
            <person name="Dekumyoy P."/>
            <person name="Varona S."/>
            <person name="Cuesta I."/>
            <person name="Sumanam S."/>
            <person name="Adisakwattana P."/>
            <person name="Gasser R.B."/>
            <person name="Hernandez-Gonzalez A."/>
            <person name="Young N.D."/>
            <person name="Perteguer M.J."/>
        </authorList>
    </citation>
    <scope>NUCLEOTIDE SEQUENCE [LARGE SCALE GENOMIC DNA]</scope>
    <source>
        <strain evidence="1">AL3</strain>
        <tissue evidence="1">Liver</tissue>
    </source>
</reference>
<dbReference type="Gene3D" id="1.20.1050.130">
    <property type="match status" value="1"/>
</dbReference>
<evidence type="ECO:0000313" key="2">
    <source>
        <dbReference type="Proteomes" id="UP001608902"/>
    </source>
</evidence>
<name>A0ABD6EW18_9BILA</name>
<protein>
    <recommendedName>
        <fullName evidence="3">Aminoacyl tRNA synthase complex-interacting multifunctional protein 2</fullName>
    </recommendedName>
</protein>
<accession>A0ABD6EW18</accession>
<gene>
    <name evidence="1" type="ORF">AB6A40_008163</name>
</gene>
<dbReference type="EMBL" id="JBGFUD010007240">
    <property type="protein sequence ID" value="MFH4981454.1"/>
    <property type="molecule type" value="Genomic_DNA"/>
</dbReference>
<evidence type="ECO:0008006" key="3">
    <source>
        <dbReference type="Google" id="ProtNLM"/>
    </source>
</evidence>
<sequence length="314" mass="35350">MTSVMYHMKRYFDTSLNVSPTDIMYHLPTYHIAGDDDEPEKKRMRGPYTVDMNDKEAAEYLRERQLELIDGLTSLIARMNECLKKFPKRGAKEETIIKKDLSVEKNQLPQQKVPLAAFSYLKQRAGDVCESEHCIKACSQPSIAHFQNDSDSFAVVLTVTDDDQNWVDTLKMAAMKKNILITCGDSADKLSSTIQLRKGDKTQVTIDNYVADGRISLWKVVGSKLGIYPTSKIHSVLAAHIDRWLLIADRFADNCMPKDSIIRLLSSSLSRDDCLSSGFEVSIADIVIAGLLGKNCTAPNNVELWLKRVFSTFE</sequence>